<dbReference type="EMBL" id="MU865941">
    <property type="protein sequence ID" value="KAK4448649.1"/>
    <property type="molecule type" value="Genomic_DNA"/>
</dbReference>
<keyword evidence="2" id="KW-0472">Membrane</keyword>
<keyword evidence="2" id="KW-0812">Transmembrane</keyword>
<dbReference type="AlphaFoldDB" id="A0AAV9GKG1"/>
<name>A0AAV9GKG1_9PEZI</name>
<reference evidence="3" key="2">
    <citation type="submission" date="2023-05" db="EMBL/GenBank/DDBJ databases">
        <authorList>
            <consortium name="Lawrence Berkeley National Laboratory"/>
            <person name="Steindorff A."/>
            <person name="Hensen N."/>
            <person name="Bonometti L."/>
            <person name="Westerberg I."/>
            <person name="Brannstrom I.O."/>
            <person name="Guillou S."/>
            <person name="Cros-Aarteil S."/>
            <person name="Calhoun S."/>
            <person name="Haridas S."/>
            <person name="Kuo A."/>
            <person name="Mondo S."/>
            <person name="Pangilinan J."/>
            <person name="Riley R."/>
            <person name="Labutti K."/>
            <person name="Andreopoulos B."/>
            <person name="Lipzen A."/>
            <person name="Chen C."/>
            <person name="Yanf M."/>
            <person name="Daum C."/>
            <person name="Ng V."/>
            <person name="Clum A."/>
            <person name="Ohm R."/>
            <person name="Martin F."/>
            <person name="Silar P."/>
            <person name="Natvig D."/>
            <person name="Lalanne C."/>
            <person name="Gautier V."/>
            <person name="Ament-Velasquez S.L."/>
            <person name="Kruys A."/>
            <person name="Hutchinson M.I."/>
            <person name="Powell A.J."/>
            <person name="Barry K."/>
            <person name="Miller A.N."/>
            <person name="Grigoriev I.V."/>
            <person name="Debuchy R."/>
            <person name="Gladieux P."/>
            <person name="Thoren M.H."/>
            <person name="Johannesson H."/>
        </authorList>
    </citation>
    <scope>NUCLEOTIDE SEQUENCE</scope>
    <source>
        <strain evidence="3">PSN243</strain>
    </source>
</reference>
<evidence type="ECO:0000313" key="4">
    <source>
        <dbReference type="Proteomes" id="UP001321760"/>
    </source>
</evidence>
<evidence type="ECO:0000313" key="3">
    <source>
        <dbReference type="EMBL" id="KAK4448649.1"/>
    </source>
</evidence>
<keyword evidence="4" id="KW-1185">Reference proteome</keyword>
<proteinExistence type="predicted"/>
<reference evidence="3" key="1">
    <citation type="journal article" date="2023" name="Mol. Phylogenet. Evol.">
        <title>Genome-scale phylogeny and comparative genomics of the fungal order Sordariales.</title>
        <authorList>
            <person name="Hensen N."/>
            <person name="Bonometti L."/>
            <person name="Westerberg I."/>
            <person name="Brannstrom I.O."/>
            <person name="Guillou S."/>
            <person name="Cros-Aarteil S."/>
            <person name="Calhoun S."/>
            <person name="Haridas S."/>
            <person name="Kuo A."/>
            <person name="Mondo S."/>
            <person name="Pangilinan J."/>
            <person name="Riley R."/>
            <person name="LaButti K."/>
            <person name="Andreopoulos B."/>
            <person name="Lipzen A."/>
            <person name="Chen C."/>
            <person name="Yan M."/>
            <person name="Daum C."/>
            <person name="Ng V."/>
            <person name="Clum A."/>
            <person name="Steindorff A."/>
            <person name="Ohm R.A."/>
            <person name="Martin F."/>
            <person name="Silar P."/>
            <person name="Natvig D.O."/>
            <person name="Lalanne C."/>
            <person name="Gautier V."/>
            <person name="Ament-Velasquez S.L."/>
            <person name="Kruys A."/>
            <person name="Hutchinson M.I."/>
            <person name="Powell A.J."/>
            <person name="Barry K."/>
            <person name="Miller A.N."/>
            <person name="Grigoriev I.V."/>
            <person name="Debuchy R."/>
            <person name="Gladieux P."/>
            <person name="Hiltunen Thoren M."/>
            <person name="Johannesson H."/>
        </authorList>
    </citation>
    <scope>NUCLEOTIDE SEQUENCE</scope>
    <source>
        <strain evidence="3">PSN243</strain>
    </source>
</reference>
<organism evidence="3 4">
    <name type="scientific">Podospora aff. communis PSN243</name>
    <dbReference type="NCBI Taxonomy" id="3040156"/>
    <lineage>
        <taxon>Eukaryota</taxon>
        <taxon>Fungi</taxon>
        <taxon>Dikarya</taxon>
        <taxon>Ascomycota</taxon>
        <taxon>Pezizomycotina</taxon>
        <taxon>Sordariomycetes</taxon>
        <taxon>Sordariomycetidae</taxon>
        <taxon>Sordariales</taxon>
        <taxon>Podosporaceae</taxon>
        <taxon>Podospora</taxon>
    </lineage>
</organism>
<comment type="caution">
    <text evidence="3">The sequence shown here is derived from an EMBL/GenBank/DDBJ whole genome shotgun (WGS) entry which is preliminary data.</text>
</comment>
<protein>
    <submittedName>
        <fullName evidence="3">Uncharacterized protein</fullName>
    </submittedName>
</protein>
<accession>A0AAV9GKG1</accession>
<dbReference type="PANTHER" id="PTHR37540">
    <property type="entry name" value="TRANSCRIPTION FACTOR (ACR-2), PUTATIVE-RELATED-RELATED"/>
    <property type="match status" value="1"/>
</dbReference>
<sequence length="503" mass="56016">MSVFVNYDGPNLGKKQKRTVRSQAMVAVRYQQRQAKANPDADSAVSLKPGRRQLLPTADTSTSPSSENDTDETESTLCSRGSRAQGTRSNGIQTPAVPNTSQKRAQLVVSKREQPMRLHRTNPWDMRGAPPQSTHMTGVPARMFQDYLSRCGSYSSYLDEAFILVPGFRQPSYFRPDLSKAACIYIGWLLTAGVLDAFTGNEIAYPWYEYQAVKELKDFIEGGGTMELYEVVYPVVILSIFEMVRFNPSAATHLAAIERLIRARGGLGAMPDVMQHLVITADLLECISLDTDLAFNDLGQDSIIELTTPDDFPAGDQLRSCPLLLCDSEDFSLAAQYVDPDIRADLVSVLASAYNTFRLFSTGLSILDTSSDALHLKDTTTMPTNVSGLFLQTCTLAAQIAHRAIAGEAQTFDDPIQQPYVQLIFYNMRFIGLKAWAGLPYVYVWVNLIGFAAARDEKMRMYFFAEIVRCVYSYGCYQMSVLKAVLGNFIHLRNAVRTKKMEC</sequence>
<gene>
    <name evidence="3" type="ORF">QBC34DRAFT_464332</name>
</gene>
<feature type="region of interest" description="Disordered" evidence="1">
    <location>
        <begin position="31"/>
        <end position="112"/>
    </location>
</feature>
<dbReference type="Proteomes" id="UP001321760">
    <property type="component" value="Unassembled WGS sequence"/>
</dbReference>
<evidence type="ECO:0000256" key="1">
    <source>
        <dbReference type="SAM" id="MobiDB-lite"/>
    </source>
</evidence>
<feature type="transmembrane region" description="Helical" evidence="2">
    <location>
        <begin position="435"/>
        <end position="454"/>
    </location>
</feature>
<feature type="region of interest" description="Disordered" evidence="1">
    <location>
        <begin position="1"/>
        <end position="20"/>
    </location>
</feature>
<feature type="compositionally biased region" description="Polar residues" evidence="1">
    <location>
        <begin position="75"/>
        <end position="104"/>
    </location>
</feature>
<feature type="compositionally biased region" description="Polar residues" evidence="1">
    <location>
        <begin position="58"/>
        <end position="67"/>
    </location>
</feature>
<evidence type="ECO:0000256" key="2">
    <source>
        <dbReference type="SAM" id="Phobius"/>
    </source>
</evidence>
<dbReference type="PANTHER" id="PTHR37540:SF5">
    <property type="entry name" value="TRANSCRIPTION FACTOR DOMAIN-CONTAINING PROTEIN"/>
    <property type="match status" value="1"/>
</dbReference>
<keyword evidence="2" id="KW-1133">Transmembrane helix</keyword>